<accession>A0A0E9WYC5</accession>
<name>A0A0E9WYC5_ANGAN</name>
<reference evidence="1" key="2">
    <citation type="journal article" date="2015" name="Fish Shellfish Immunol.">
        <title>Early steps in the European eel (Anguilla anguilla)-Vibrio vulnificus interaction in the gills: Role of the RtxA13 toxin.</title>
        <authorList>
            <person name="Callol A."/>
            <person name="Pajuelo D."/>
            <person name="Ebbesson L."/>
            <person name="Teles M."/>
            <person name="MacKenzie S."/>
            <person name="Amaro C."/>
        </authorList>
    </citation>
    <scope>NUCLEOTIDE SEQUENCE</scope>
</reference>
<organism evidence="1">
    <name type="scientific">Anguilla anguilla</name>
    <name type="common">European freshwater eel</name>
    <name type="synonym">Muraena anguilla</name>
    <dbReference type="NCBI Taxonomy" id="7936"/>
    <lineage>
        <taxon>Eukaryota</taxon>
        <taxon>Metazoa</taxon>
        <taxon>Chordata</taxon>
        <taxon>Craniata</taxon>
        <taxon>Vertebrata</taxon>
        <taxon>Euteleostomi</taxon>
        <taxon>Actinopterygii</taxon>
        <taxon>Neopterygii</taxon>
        <taxon>Teleostei</taxon>
        <taxon>Anguilliformes</taxon>
        <taxon>Anguillidae</taxon>
        <taxon>Anguilla</taxon>
    </lineage>
</organism>
<sequence>MLPFLQMWSELILFCTGKLKIQQIPVRRPIVTTALQIVQTMHTLNI</sequence>
<dbReference type="EMBL" id="GBXM01013248">
    <property type="protein sequence ID" value="JAH95329.1"/>
    <property type="molecule type" value="Transcribed_RNA"/>
</dbReference>
<dbReference type="AlphaFoldDB" id="A0A0E9WYC5"/>
<evidence type="ECO:0000313" key="1">
    <source>
        <dbReference type="EMBL" id="JAH95329.1"/>
    </source>
</evidence>
<protein>
    <submittedName>
        <fullName evidence="1">Uncharacterized protein</fullName>
    </submittedName>
</protein>
<proteinExistence type="predicted"/>
<reference evidence="1" key="1">
    <citation type="submission" date="2014-11" db="EMBL/GenBank/DDBJ databases">
        <authorList>
            <person name="Amaro Gonzalez C."/>
        </authorList>
    </citation>
    <scope>NUCLEOTIDE SEQUENCE</scope>
</reference>